<protein>
    <submittedName>
        <fullName evidence="2">DUF3299 domain-containing protein</fullName>
    </submittedName>
</protein>
<organism evidence="2 3">
    <name type="scientific">Comamonas endophytica</name>
    <dbReference type="NCBI Taxonomy" id="2949090"/>
    <lineage>
        <taxon>Bacteria</taxon>
        <taxon>Pseudomonadati</taxon>
        <taxon>Pseudomonadota</taxon>
        <taxon>Betaproteobacteria</taxon>
        <taxon>Burkholderiales</taxon>
        <taxon>Comamonadaceae</taxon>
        <taxon>Comamonas</taxon>
    </lineage>
</organism>
<geneLocation type="plasmid" evidence="2 3">
    <name>unnamed1</name>
</geneLocation>
<dbReference type="Gene3D" id="2.40.50.870">
    <property type="entry name" value="Protein of unknown function (DUF3299)"/>
    <property type="match status" value="1"/>
</dbReference>
<dbReference type="Proteomes" id="UP001162800">
    <property type="component" value="Plasmid unnamed1"/>
</dbReference>
<gene>
    <name evidence="2" type="ORF">M9799_18270</name>
</gene>
<accession>A0ABY6GFK0</accession>
<proteinExistence type="predicted"/>
<dbReference type="InterPro" id="IPR006311">
    <property type="entry name" value="TAT_signal"/>
</dbReference>
<keyword evidence="2" id="KW-0614">Plasmid</keyword>
<evidence type="ECO:0000313" key="3">
    <source>
        <dbReference type="Proteomes" id="UP001162800"/>
    </source>
</evidence>
<keyword evidence="1" id="KW-0732">Signal</keyword>
<feature type="chain" id="PRO_5046919310" evidence="1">
    <location>
        <begin position="33"/>
        <end position="197"/>
    </location>
</feature>
<evidence type="ECO:0000313" key="2">
    <source>
        <dbReference type="EMBL" id="UYG53879.1"/>
    </source>
</evidence>
<sequence>MTSAPRSPHRRQACRWLAASCAGLLPGAPALASPKPAPAGAGSAAPATISWDALVPAGWDPAAGFEGLNPNQLSDSDPRAQQLLARMRKLWDEAPVNPAMDGRNVRLPGYVVPLEEGRNGLREFLLVPYFGACIHTPPPPANQIIHVVLDKPTRLAKSMDAVWLTGVLRTGREKTEMGQSAYRMQGTGLELYTEKRQ</sequence>
<dbReference type="Pfam" id="PF11736">
    <property type="entry name" value="DUF3299"/>
    <property type="match status" value="1"/>
</dbReference>
<reference evidence="2" key="1">
    <citation type="submission" date="2022-09" db="EMBL/GenBank/DDBJ databases">
        <title>The complete genome of Acidovorax sp. 5MLIR.</title>
        <authorList>
            <person name="Liu L."/>
            <person name="Yue J."/>
            <person name="Yang F."/>
            <person name="Yuan J."/>
            <person name="Li L."/>
        </authorList>
    </citation>
    <scope>NUCLEOTIDE SEQUENCE</scope>
    <source>
        <strain evidence="2">5MLIR</strain>
        <plasmid evidence="2">unnamed1</plasmid>
    </source>
</reference>
<name>A0ABY6GFK0_9BURK</name>
<dbReference type="PROSITE" id="PS51318">
    <property type="entry name" value="TAT"/>
    <property type="match status" value="1"/>
</dbReference>
<keyword evidence="3" id="KW-1185">Reference proteome</keyword>
<feature type="signal peptide" evidence="1">
    <location>
        <begin position="1"/>
        <end position="32"/>
    </location>
</feature>
<dbReference type="RefSeq" id="WP_231043813.1">
    <property type="nucleotide sequence ID" value="NZ_CP106882.1"/>
</dbReference>
<dbReference type="InterPro" id="IPR021727">
    <property type="entry name" value="DUF3299"/>
</dbReference>
<dbReference type="EMBL" id="CP106882">
    <property type="protein sequence ID" value="UYG53879.1"/>
    <property type="molecule type" value="Genomic_DNA"/>
</dbReference>
<evidence type="ECO:0000256" key="1">
    <source>
        <dbReference type="SAM" id="SignalP"/>
    </source>
</evidence>